<dbReference type="Proteomes" id="UP001444071">
    <property type="component" value="Unassembled WGS sequence"/>
</dbReference>
<evidence type="ECO:0000313" key="3">
    <source>
        <dbReference type="Proteomes" id="UP001444071"/>
    </source>
</evidence>
<dbReference type="EMBL" id="JAHRIM010055434">
    <property type="protein sequence ID" value="MEQ2270156.1"/>
    <property type="molecule type" value="Genomic_DNA"/>
</dbReference>
<sequence>MKLLSSPILAFMLPAYCQQYEKVFTEVAVRLISHGFYRTLQCREKLKKLESYSKNIRNHNGQNESNRKPWRWFEIMDNIYGHRPMSCGSHCFKVSVTSIFLNDKSNLRKGNIKKIF</sequence>
<evidence type="ECO:0000313" key="2">
    <source>
        <dbReference type="EMBL" id="MEQ2270156.1"/>
    </source>
</evidence>
<name>A0ABV0WNE0_9TELE</name>
<evidence type="ECO:0000259" key="1">
    <source>
        <dbReference type="Pfam" id="PF13837"/>
    </source>
</evidence>
<protein>
    <recommendedName>
        <fullName evidence="1">Myb/SANT-like DNA-binding domain-containing protein</fullName>
    </recommendedName>
</protein>
<feature type="domain" description="Myb/SANT-like DNA-binding" evidence="1">
    <location>
        <begin position="18"/>
        <end position="79"/>
    </location>
</feature>
<proteinExistence type="predicted"/>
<dbReference type="Pfam" id="PF13837">
    <property type="entry name" value="Myb_DNA-bind_4"/>
    <property type="match status" value="1"/>
</dbReference>
<dbReference type="InterPro" id="IPR044822">
    <property type="entry name" value="Myb_DNA-bind_4"/>
</dbReference>
<gene>
    <name evidence="2" type="ORF">XENORESO_016352</name>
</gene>
<reference evidence="2 3" key="1">
    <citation type="submission" date="2021-06" db="EMBL/GenBank/DDBJ databases">
        <authorList>
            <person name="Palmer J.M."/>
        </authorList>
    </citation>
    <scope>NUCLEOTIDE SEQUENCE [LARGE SCALE GENOMIC DNA]</scope>
    <source>
        <strain evidence="2 3">XR_2019</strain>
        <tissue evidence="2">Muscle</tissue>
    </source>
</reference>
<accession>A0ABV0WNE0</accession>
<comment type="caution">
    <text evidence="2">The sequence shown here is derived from an EMBL/GenBank/DDBJ whole genome shotgun (WGS) entry which is preliminary data.</text>
</comment>
<organism evidence="2 3">
    <name type="scientific">Xenotaenia resolanae</name>
    <dbReference type="NCBI Taxonomy" id="208358"/>
    <lineage>
        <taxon>Eukaryota</taxon>
        <taxon>Metazoa</taxon>
        <taxon>Chordata</taxon>
        <taxon>Craniata</taxon>
        <taxon>Vertebrata</taxon>
        <taxon>Euteleostomi</taxon>
        <taxon>Actinopterygii</taxon>
        <taxon>Neopterygii</taxon>
        <taxon>Teleostei</taxon>
        <taxon>Neoteleostei</taxon>
        <taxon>Acanthomorphata</taxon>
        <taxon>Ovalentaria</taxon>
        <taxon>Atherinomorphae</taxon>
        <taxon>Cyprinodontiformes</taxon>
        <taxon>Goodeidae</taxon>
        <taxon>Xenotaenia</taxon>
    </lineage>
</organism>
<keyword evidence="3" id="KW-1185">Reference proteome</keyword>